<protein>
    <recommendedName>
        <fullName evidence="4">Sulphur transport domain-containing protein</fullName>
    </recommendedName>
</protein>
<name>A0ABS1DL53_9PROT</name>
<sequence>MRDVVRDLLRDPASWFTVLGVTLGYLILFQFALGDLAMSDRMRGISGQIARTWPDLLFQQRGLLRFEPIAMLKGPFFTWTISPINIAIGVVLGGLIGGQIALARYARTCARACGLHPATGMLAGLPGLLAGGACCAPTLGLLLGLQMTSGLLTLSQWLIPIAFVLVAIGFGLTLRVVRERCAGSVLQST</sequence>
<evidence type="ECO:0008006" key="4">
    <source>
        <dbReference type="Google" id="ProtNLM"/>
    </source>
</evidence>
<feature type="transmembrane region" description="Helical" evidence="1">
    <location>
        <begin position="157"/>
        <end position="177"/>
    </location>
</feature>
<accession>A0ABS1DL53</accession>
<feature type="transmembrane region" description="Helical" evidence="1">
    <location>
        <begin position="12"/>
        <end position="33"/>
    </location>
</feature>
<organism evidence="2 3">
    <name type="scientific">Rhodovibrio sodomensis</name>
    <dbReference type="NCBI Taxonomy" id="1088"/>
    <lineage>
        <taxon>Bacteria</taxon>
        <taxon>Pseudomonadati</taxon>
        <taxon>Pseudomonadota</taxon>
        <taxon>Alphaproteobacteria</taxon>
        <taxon>Rhodospirillales</taxon>
        <taxon>Rhodovibrionaceae</taxon>
        <taxon>Rhodovibrio</taxon>
    </lineage>
</organism>
<comment type="caution">
    <text evidence="2">The sequence shown here is derived from an EMBL/GenBank/DDBJ whole genome shotgun (WGS) entry which is preliminary data.</text>
</comment>
<feature type="transmembrane region" description="Helical" evidence="1">
    <location>
        <begin position="122"/>
        <end position="145"/>
    </location>
</feature>
<keyword evidence="1" id="KW-1133">Transmembrane helix</keyword>
<keyword evidence="1" id="KW-0472">Membrane</keyword>
<dbReference type="EMBL" id="NRRL01000164">
    <property type="protein sequence ID" value="MBK1671266.1"/>
    <property type="molecule type" value="Genomic_DNA"/>
</dbReference>
<proteinExistence type="predicted"/>
<evidence type="ECO:0000313" key="2">
    <source>
        <dbReference type="EMBL" id="MBK1671266.1"/>
    </source>
</evidence>
<evidence type="ECO:0000313" key="3">
    <source>
        <dbReference type="Proteomes" id="UP001296873"/>
    </source>
</evidence>
<dbReference type="Proteomes" id="UP001296873">
    <property type="component" value="Unassembled WGS sequence"/>
</dbReference>
<reference evidence="2 3" key="1">
    <citation type="journal article" date="2020" name="Microorganisms">
        <title>Osmotic Adaptation and Compatible Solute Biosynthesis of Phototrophic Bacteria as Revealed from Genome Analyses.</title>
        <authorList>
            <person name="Imhoff J.F."/>
            <person name="Rahn T."/>
            <person name="Kunzel S."/>
            <person name="Keller A."/>
            <person name="Neulinger S.C."/>
        </authorList>
    </citation>
    <scope>NUCLEOTIDE SEQUENCE [LARGE SCALE GENOMIC DNA]</scope>
    <source>
        <strain evidence="2 3">DSM 9895</strain>
    </source>
</reference>
<evidence type="ECO:0000256" key="1">
    <source>
        <dbReference type="SAM" id="Phobius"/>
    </source>
</evidence>
<keyword evidence="1" id="KW-0812">Transmembrane</keyword>
<feature type="transmembrane region" description="Helical" evidence="1">
    <location>
        <begin position="76"/>
        <end position="102"/>
    </location>
</feature>
<gene>
    <name evidence="2" type="ORF">CKO28_25020</name>
</gene>
<keyword evidence="3" id="KW-1185">Reference proteome</keyword>